<dbReference type="Pfam" id="PF00595">
    <property type="entry name" value="PDZ"/>
    <property type="match status" value="1"/>
</dbReference>
<feature type="region of interest" description="Disordered" evidence="2">
    <location>
        <begin position="684"/>
        <end position="724"/>
    </location>
</feature>
<dbReference type="PROSITE" id="PS01159">
    <property type="entry name" value="WW_DOMAIN_1"/>
    <property type="match status" value="1"/>
</dbReference>
<dbReference type="Pfam" id="PF00397">
    <property type="entry name" value="WW"/>
    <property type="match status" value="1"/>
</dbReference>
<feature type="compositionally biased region" description="Basic and acidic residues" evidence="2">
    <location>
        <begin position="232"/>
        <end position="244"/>
    </location>
</feature>
<feature type="compositionally biased region" description="Low complexity" evidence="2">
    <location>
        <begin position="181"/>
        <end position="199"/>
    </location>
</feature>
<keyword evidence="6" id="KW-1185">Reference proteome</keyword>
<dbReference type="GeneID" id="6757330"/>
<feature type="domain" description="PDZ" evidence="4">
    <location>
        <begin position="341"/>
        <end position="415"/>
    </location>
</feature>
<feature type="compositionally biased region" description="Polar residues" evidence="2">
    <location>
        <begin position="319"/>
        <end position="333"/>
    </location>
</feature>
<organism evidence="5 6">
    <name type="scientific">Trichoplax adhaerens</name>
    <name type="common">Trichoplax reptans</name>
    <dbReference type="NCBI Taxonomy" id="10228"/>
    <lineage>
        <taxon>Eukaryota</taxon>
        <taxon>Metazoa</taxon>
        <taxon>Placozoa</taxon>
        <taxon>Uniplacotomia</taxon>
        <taxon>Trichoplacea</taxon>
        <taxon>Trichoplacidae</taxon>
        <taxon>Trichoplax</taxon>
    </lineage>
</organism>
<proteinExistence type="predicted"/>
<dbReference type="eggNOG" id="KOG3528">
    <property type="taxonomic scope" value="Eukaryota"/>
</dbReference>
<evidence type="ECO:0000313" key="5">
    <source>
        <dbReference type="EMBL" id="EDV21431.1"/>
    </source>
</evidence>
<sequence>MDLCRAVNWWCGCNSKILRIHLKDCSDGIGVRIIGGTNSAAGRPFGIFIKALVSDKAAKKSGQLLEGDLLLKVNGIDLQGISSDKAVSILKSASQSDDIKLIIARGGDARAEYERLLAGLSGKLNGADGSKSNWVWNANGKTMQPVTSQNGAVPEYEYVPSGLPNGYKSNHASYGDNKRPYSISSQSRSSQQSFYSDFSATPEKDINSSNQDRRSYMSTSMPKLNGSPGSYRRLDSQISIEDRPSTNSGHRGNQAWHSSPPSGNKRSVSTDRVDRGSTNQISSQRHDLSGNGQYPSMPNVYQQGKASQDRTDHNKSSERSTSLSATGNNSRTTPIDSRARFVVINKTQAGLGLSLTGGSGQPLIVEEIVPGGDVYKASETSALHYDGRMRKGDHIVSIMGEQLVDVTKEYAKSIITRLKLRDRITEVEIGFIRNSNSPHAYNRIQSISNSSLNSSFSAVAGTYLVNEGRLIQSRQPYGDSSVASSRASLFSSPTRNSLLNSRDFDSRNTNTEPELDRSPQPDLTPSPTSPPTRYHHDEISPPRRNGDIKMEKPQRYPSPPASNIKSEQERKLAQDLKNLAEGTHQRTSSFSDTASNLGGLRPALSSTLPLNDKLALDPTKKIKVEKMELALKYLGLEPTEEEQKKLRRRILADPSGYITYGEFVRAAREVFRFQLPPANDSVHKLKPKSLGNRTTDGSTTRLSSASLSQLPTAKSSTTSVSGSTARFLPKPISVNIMETLENVRSQRDQAYKEIDQLKVLLQDNERSMKAADNELFNIRQDVEKAIKENQDLRKRIQLQNEAHTAAKQIESEYEALVKNLTNDVSKLKNSHRALKQSASNEIRKQMSILECELKKAEQTKQNYEAATEKLLAFVQTVKATISEGGDTGTKSQYPRPPGKSIPEYPNKDQNNSILKDVKTILKTVKPLLEFYVLPYGWSEAIAADGQKYYMNHITQKTSWERPVQTGNTGSTDELIV</sequence>
<evidence type="ECO:0008006" key="7">
    <source>
        <dbReference type="Google" id="ProtNLM"/>
    </source>
</evidence>
<keyword evidence="1" id="KW-0175">Coiled coil</keyword>
<feature type="compositionally biased region" description="Polar residues" evidence="2">
    <location>
        <begin position="691"/>
        <end position="724"/>
    </location>
</feature>
<dbReference type="SUPFAM" id="SSF47473">
    <property type="entry name" value="EF-hand"/>
    <property type="match status" value="1"/>
</dbReference>
<dbReference type="SUPFAM" id="SSF50156">
    <property type="entry name" value="PDZ domain-like"/>
    <property type="match status" value="2"/>
</dbReference>
<dbReference type="InterPro" id="IPR001478">
    <property type="entry name" value="PDZ"/>
</dbReference>
<feature type="compositionally biased region" description="Basic and acidic residues" evidence="2">
    <location>
        <begin position="307"/>
        <end position="318"/>
    </location>
</feature>
<feature type="region of interest" description="Disordered" evidence="2">
    <location>
        <begin position="476"/>
        <end position="569"/>
    </location>
</feature>
<evidence type="ECO:0000256" key="2">
    <source>
        <dbReference type="SAM" id="MobiDB-lite"/>
    </source>
</evidence>
<dbReference type="InParanoid" id="B3S767"/>
<dbReference type="PANTHER" id="PTHR19964:SF92">
    <property type="entry name" value="PATJ HOMOLOG"/>
    <property type="match status" value="1"/>
</dbReference>
<dbReference type="PROSITE" id="PS50106">
    <property type="entry name" value="PDZ"/>
    <property type="match status" value="2"/>
</dbReference>
<dbReference type="InterPro" id="IPR001202">
    <property type="entry name" value="WW_dom"/>
</dbReference>
<evidence type="ECO:0000256" key="1">
    <source>
        <dbReference type="SAM" id="Coils"/>
    </source>
</evidence>
<dbReference type="KEGG" id="tad:TRIADDRAFT_64242"/>
<accession>B3S767</accession>
<dbReference type="HOGENOM" id="CLU_304479_0_0_1"/>
<dbReference type="Proteomes" id="UP000009022">
    <property type="component" value="Unassembled WGS sequence"/>
</dbReference>
<name>B3S767_TRIAD</name>
<dbReference type="Gene3D" id="2.20.70.10">
    <property type="match status" value="1"/>
</dbReference>
<feature type="domain" description="WW" evidence="3">
    <location>
        <begin position="931"/>
        <end position="964"/>
    </location>
</feature>
<dbReference type="FunCoup" id="B3S767">
    <property type="interactions" value="752"/>
</dbReference>
<gene>
    <name evidence="5" type="ORF">TRIADDRAFT_64242</name>
</gene>
<feature type="compositionally biased region" description="Basic and acidic residues" evidence="2">
    <location>
        <begin position="534"/>
        <end position="554"/>
    </location>
</feature>
<dbReference type="Gene3D" id="2.30.42.10">
    <property type="match status" value="2"/>
</dbReference>
<feature type="compositionally biased region" description="Basic and acidic residues" evidence="2">
    <location>
        <begin position="202"/>
        <end position="215"/>
    </location>
</feature>
<dbReference type="PhylomeDB" id="B3S767"/>
<feature type="region of interest" description="Disordered" evidence="2">
    <location>
        <begin position="883"/>
        <end position="910"/>
    </location>
</feature>
<dbReference type="RefSeq" id="XP_002116031.1">
    <property type="nucleotide sequence ID" value="XM_002115995.1"/>
</dbReference>
<dbReference type="OMA" id="SWTHPVT"/>
<dbReference type="OrthoDB" id="6022242at2759"/>
<dbReference type="SMART" id="SM00228">
    <property type="entry name" value="PDZ"/>
    <property type="match status" value="2"/>
</dbReference>
<feature type="domain" description="PDZ" evidence="4">
    <location>
        <begin position="19"/>
        <end position="105"/>
    </location>
</feature>
<dbReference type="InterPro" id="IPR011992">
    <property type="entry name" value="EF-hand-dom_pair"/>
</dbReference>
<dbReference type="PANTHER" id="PTHR19964">
    <property type="entry name" value="MULTIPLE PDZ DOMAIN PROTEIN"/>
    <property type="match status" value="1"/>
</dbReference>
<reference evidence="5 6" key="1">
    <citation type="journal article" date="2008" name="Nature">
        <title>The Trichoplax genome and the nature of placozoans.</title>
        <authorList>
            <person name="Srivastava M."/>
            <person name="Begovic E."/>
            <person name="Chapman J."/>
            <person name="Putnam N.H."/>
            <person name="Hellsten U."/>
            <person name="Kawashima T."/>
            <person name="Kuo A."/>
            <person name="Mitros T."/>
            <person name="Salamov A."/>
            <person name="Carpenter M.L."/>
            <person name="Signorovitch A.Y."/>
            <person name="Moreno M.A."/>
            <person name="Kamm K."/>
            <person name="Grimwood J."/>
            <person name="Schmutz J."/>
            <person name="Shapiro H."/>
            <person name="Grigoriev I.V."/>
            <person name="Buss L.W."/>
            <person name="Schierwater B."/>
            <person name="Dellaporta S.L."/>
            <person name="Rokhsar D.S."/>
        </authorList>
    </citation>
    <scope>NUCLEOTIDE SEQUENCE [LARGE SCALE GENOMIC DNA]</scope>
    <source>
        <strain evidence="5 6">Grell-BS-1999</strain>
    </source>
</reference>
<evidence type="ECO:0000313" key="6">
    <source>
        <dbReference type="Proteomes" id="UP000009022"/>
    </source>
</evidence>
<feature type="coiled-coil region" evidence="1">
    <location>
        <begin position="740"/>
        <end position="869"/>
    </location>
</feature>
<evidence type="ECO:0000259" key="3">
    <source>
        <dbReference type="PROSITE" id="PS50020"/>
    </source>
</evidence>
<dbReference type="CTD" id="6757330"/>
<feature type="region of interest" description="Disordered" evidence="2">
    <location>
        <begin position="169"/>
        <end position="333"/>
    </location>
</feature>
<dbReference type="CDD" id="cd00201">
    <property type="entry name" value="WW"/>
    <property type="match status" value="1"/>
</dbReference>
<dbReference type="STRING" id="10228.B3S767"/>
<feature type="compositionally biased region" description="Polar residues" evidence="2">
    <location>
        <begin position="245"/>
        <end position="267"/>
    </location>
</feature>
<dbReference type="InterPro" id="IPR036020">
    <property type="entry name" value="WW_dom_sf"/>
</dbReference>
<dbReference type="EMBL" id="DS985253">
    <property type="protein sequence ID" value="EDV21431.1"/>
    <property type="molecule type" value="Genomic_DNA"/>
</dbReference>
<feature type="compositionally biased region" description="Polar residues" evidence="2">
    <location>
        <begin position="290"/>
        <end position="306"/>
    </location>
</feature>
<dbReference type="AlphaFoldDB" id="B3S767"/>
<feature type="compositionally biased region" description="Low complexity" evidence="2">
    <location>
        <begin position="480"/>
        <end position="492"/>
    </location>
</feature>
<protein>
    <recommendedName>
        <fullName evidence="7">Syntaxin-binding protein 4</fullName>
    </recommendedName>
</protein>
<dbReference type="PROSITE" id="PS50020">
    <property type="entry name" value="WW_DOMAIN_2"/>
    <property type="match status" value="1"/>
</dbReference>
<dbReference type="SUPFAM" id="SSF51045">
    <property type="entry name" value="WW domain"/>
    <property type="match status" value="1"/>
</dbReference>
<dbReference type="SMART" id="SM00456">
    <property type="entry name" value="WW"/>
    <property type="match status" value="1"/>
</dbReference>
<evidence type="ECO:0000259" key="4">
    <source>
        <dbReference type="PROSITE" id="PS50106"/>
    </source>
</evidence>
<dbReference type="InterPro" id="IPR036034">
    <property type="entry name" value="PDZ_sf"/>
</dbReference>
<dbReference type="InterPro" id="IPR051342">
    <property type="entry name" value="PDZ_scaffold"/>
</dbReference>
<dbReference type="Gene3D" id="1.10.238.10">
    <property type="entry name" value="EF-hand"/>
    <property type="match status" value="1"/>
</dbReference>